<dbReference type="PANTHER" id="PTHR12121">
    <property type="entry name" value="CARBON CATABOLITE REPRESSOR PROTEIN 4"/>
    <property type="match status" value="1"/>
</dbReference>
<dbReference type="Gene3D" id="3.60.10.10">
    <property type="entry name" value="Endonuclease/exonuclease/phosphatase"/>
    <property type="match status" value="1"/>
</dbReference>
<dbReference type="InterPro" id="IPR050410">
    <property type="entry name" value="CCR4/nocturin_mRNA_transcr"/>
</dbReference>
<dbReference type="AlphaFoldDB" id="A0A1A9VLC6"/>
<feature type="domain" description="Endonuclease/exonuclease/phosphatase" evidence="1">
    <location>
        <begin position="31"/>
        <end position="259"/>
    </location>
</feature>
<proteinExistence type="predicted"/>
<sequence length="422" mass="47839">MYRYWEPTYNGMELSQPHGAKKAPNQFRLVSYNILAQDLLVEHLQLYQGIHSQLLHWEHRLEKLKSELEILQPDILCLQEMQYNHLKSFVQELSHKRKVEYIFKKKTGRRTDGCAIIYDRNKFKLDDDQCVEYYTNDVATLNRENVAIMAKFQVRNDPTTEFIVATTHLLYNPRREDVRISQVGVLLRALASFAIRTKHSRLPTILAGDFNFTPDTDAYKFLVTQRKFNEYLFQMESIDFGRDAVSTFQDEWVTVDYILKSIAKDKEKSITIESTYKLPTAESCMNIGKIPNTFLGSDHFSLAISFSIPRNSSTTRSASRTDGEVEVKVTAEDFSSKLTELRGGFGGGSFISPPDLCLRWVLPVKPEVTVTGVSRSEIFSKGGAVGVCGSKELHVKGENVMVASLGGLLPGQSSVATTLKKH</sequence>
<evidence type="ECO:0000313" key="3">
    <source>
        <dbReference type="Proteomes" id="UP000078200"/>
    </source>
</evidence>
<dbReference type="Proteomes" id="UP000078200">
    <property type="component" value="Unassembled WGS sequence"/>
</dbReference>
<dbReference type="STRING" id="7395.A0A1A9VLC6"/>
<accession>A0A1A9VLC6</accession>
<organism evidence="2 3">
    <name type="scientific">Glossina austeni</name>
    <name type="common">Savannah tsetse fly</name>
    <dbReference type="NCBI Taxonomy" id="7395"/>
    <lineage>
        <taxon>Eukaryota</taxon>
        <taxon>Metazoa</taxon>
        <taxon>Ecdysozoa</taxon>
        <taxon>Arthropoda</taxon>
        <taxon>Hexapoda</taxon>
        <taxon>Insecta</taxon>
        <taxon>Pterygota</taxon>
        <taxon>Neoptera</taxon>
        <taxon>Endopterygota</taxon>
        <taxon>Diptera</taxon>
        <taxon>Brachycera</taxon>
        <taxon>Muscomorpha</taxon>
        <taxon>Hippoboscoidea</taxon>
        <taxon>Glossinidae</taxon>
        <taxon>Glossina</taxon>
    </lineage>
</organism>
<evidence type="ECO:0000259" key="1">
    <source>
        <dbReference type="Pfam" id="PF03372"/>
    </source>
</evidence>
<keyword evidence="3" id="KW-1185">Reference proteome</keyword>
<dbReference type="InterPro" id="IPR005135">
    <property type="entry name" value="Endo/exonuclease/phosphatase"/>
</dbReference>
<dbReference type="PANTHER" id="PTHR12121:SF34">
    <property type="entry name" value="PROTEIN ANGEL"/>
    <property type="match status" value="1"/>
</dbReference>
<dbReference type="EnsemblMetazoa" id="GAUT040588-RA">
    <property type="protein sequence ID" value="GAUT040588-PA"/>
    <property type="gene ID" value="GAUT040588"/>
</dbReference>
<dbReference type="InterPro" id="IPR036691">
    <property type="entry name" value="Endo/exonu/phosph_ase_sf"/>
</dbReference>
<dbReference type="GO" id="GO:0000175">
    <property type="term" value="F:3'-5'-RNA exonuclease activity"/>
    <property type="evidence" value="ECO:0007669"/>
    <property type="project" value="TreeGrafter"/>
</dbReference>
<dbReference type="Pfam" id="PF03372">
    <property type="entry name" value="Exo_endo_phos"/>
    <property type="match status" value="1"/>
</dbReference>
<reference evidence="2" key="1">
    <citation type="submission" date="2020-05" db="UniProtKB">
        <authorList>
            <consortium name="EnsemblMetazoa"/>
        </authorList>
    </citation>
    <scope>IDENTIFICATION</scope>
    <source>
        <strain evidence="2">TTRI</strain>
    </source>
</reference>
<dbReference type="SUPFAM" id="SSF56219">
    <property type="entry name" value="DNase I-like"/>
    <property type="match status" value="1"/>
</dbReference>
<protein>
    <recommendedName>
        <fullName evidence="1">Endonuclease/exonuclease/phosphatase domain-containing protein</fullName>
    </recommendedName>
</protein>
<evidence type="ECO:0000313" key="2">
    <source>
        <dbReference type="EnsemblMetazoa" id="GAUT040588-PA"/>
    </source>
</evidence>
<dbReference type="VEuPathDB" id="VectorBase:GAUT040588"/>
<name>A0A1A9VLC6_GLOAU</name>